<dbReference type="SUPFAM" id="SSF53092">
    <property type="entry name" value="Creatinase/prolidase N-terminal domain"/>
    <property type="match status" value="1"/>
</dbReference>
<dbReference type="Pfam" id="PF01321">
    <property type="entry name" value="Creatinase_N"/>
    <property type="match status" value="1"/>
</dbReference>
<organism evidence="8 10">
    <name type="scientific">Capnocytophaga haemolytica</name>
    <dbReference type="NCBI Taxonomy" id="45243"/>
    <lineage>
        <taxon>Bacteria</taxon>
        <taxon>Pseudomonadati</taxon>
        <taxon>Bacteroidota</taxon>
        <taxon>Flavobacteriia</taxon>
        <taxon>Flavobacteriales</taxon>
        <taxon>Flavobacteriaceae</taxon>
        <taxon>Capnocytophaga</taxon>
    </lineage>
</organism>
<dbReference type="SUPFAM" id="SSF55920">
    <property type="entry name" value="Creatinase/aminopeptidase"/>
    <property type="match status" value="1"/>
</dbReference>
<dbReference type="RefSeq" id="WP_066428031.1">
    <property type="nucleotide sequence ID" value="NZ_CP014227.1"/>
</dbReference>
<evidence type="ECO:0000256" key="3">
    <source>
        <dbReference type="ARBA" id="ARBA00022801"/>
    </source>
</evidence>
<evidence type="ECO:0000256" key="2">
    <source>
        <dbReference type="ARBA" id="ARBA00022723"/>
    </source>
</evidence>
<feature type="domain" description="Peptidase M24 C-terminal" evidence="6">
    <location>
        <begin position="530"/>
        <end position="589"/>
    </location>
</feature>
<dbReference type="PANTHER" id="PTHR43763:SF6">
    <property type="entry name" value="XAA-PRO AMINOPEPTIDASE 1"/>
    <property type="match status" value="1"/>
</dbReference>
<evidence type="ECO:0000259" key="4">
    <source>
        <dbReference type="Pfam" id="PF00557"/>
    </source>
</evidence>
<proteinExistence type="inferred from homology"/>
<dbReference type="Pfam" id="PF16188">
    <property type="entry name" value="Peptidase_M24_C"/>
    <property type="match status" value="1"/>
</dbReference>
<dbReference type="InterPro" id="IPR036005">
    <property type="entry name" value="Creatinase/aminopeptidase-like"/>
</dbReference>
<feature type="domain" description="Peptidase M24" evidence="4">
    <location>
        <begin position="307"/>
        <end position="521"/>
    </location>
</feature>
<dbReference type="Gene3D" id="3.40.350.10">
    <property type="entry name" value="Creatinase/prolidase N-terminal domain"/>
    <property type="match status" value="2"/>
</dbReference>
<feature type="domain" description="Creatinase N-terminal" evidence="5">
    <location>
        <begin position="7"/>
        <end position="132"/>
    </location>
</feature>
<dbReference type="InterPro" id="IPR032416">
    <property type="entry name" value="Peptidase_M24_C"/>
</dbReference>
<keyword evidence="2" id="KW-0479">Metal-binding</keyword>
<accession>A0AAX2H085</accession>
<evidence type="ECO:0000313" key="9">
    <source>
        <dbReference type="Proteomes" id="UP000065822"/>
    </source>
</evidence>
<gene>
    <name evidence="8" type="primary">pepP</name>
    <name evidence="7" type="ORF">AXF12_02335</name>
    <name evidence="8" type="ORF">SAMEA44541418_01279</name>
</gene>
<evidence type="ECO:0000313" key="8">
    <source>
        <dbReference type="EMBL" id="SNV10352.1"/>
    </source>
</evidence>
<dbReference type="FunFam" id="3.40.350.10:FF:000003">
    <property type="entry name" value="Xaa-pro aminopeptidase P"/>
    <property type="match status" value="1"/>
</dbReference>
<dbReference type="InterPro" id="IPR033740">
    <property type="entry name" value="Pept_M24B"/>
</dbReference>
<reference evidence="7 9" key="1">
    <citation type="submission" date="2016-02" db="EMBL/GenBank/DDBJ databases">
        <authorList>
            <person name="Holder M.E."/>
            <person name="Ajami N.J."/>
            <person name="Petrosino J.F."/>
        </authorList>
    </citation>
    <scope>NUCLEOTIDE SEQUENCE [LARGE SCALE GENOMIC DNA]</scope>
    <source>
        <strain evidence="7 9">CCUG 32990</strain>
    </source>
</reference>
<evidence type="ECO:0000259" key="6">
    <source>
        <dbReference type="Pfam" id="PF16188"/>
    </source>
</evidence>
<name>A0AAX2H085_9FLAO</name>
<dbReference type="Proteomes" id="UP000215539">
    <property type="component" value="Chromosome 1"/>
</dbReference>
<dbReference type="GO" id="GO:0046872">
    <property type="term" value="F:metal ion binding"/>
    <property type="evidence" value="ECO:0007669"/>
    <property type="project" value="UniProtKB-KW"/>
</dbReference>
<dbReference type="PANTHER" id="PTHR43763">
    <property type="entry name" value="XAA-PRO AMINOPEPTIDASE 1"/>
    <property type="match status" value="1"/>
</dbReference>
<evidence type="ECO:0000313" key="10">
    <source>
        <dbReference type="Proteomes" id="UP000215539"/>
    </source>
</evidence>
<dbReference type="GO" id="GO:0005737">
    <property type="term" value="C:cytoplasm"/>
    <property type="evidence" value="ECO:0007669"/>
    <property type="project" value="UniProtKB-ARBA"/>
</dbReference>
<keyword evidence="9" id="KW-1185">Reference proteome</keyword>
<keyword evidence="8" id="KW-0031">Aminopeptidase</keyword>
<dbReference type="Pfam" id="PF00557">
    <property type="entry name" value="Peptidase_M24"/>
    <property type="match status" value="1"/>
</dbReference>
<dbReference type="KEGG" id="chg:AXF12_02335"/>
<dbReference type="EC" id="3.4.11.9" evidence="8"/>
<dbReference type="Pfam" id="PF16189">
    <property type="entry name" value="Creatinase_N_2"/>
    <property type="match status" value="1"/>
</dbReference>
<dbReference type="InterPro" id="IPR029149">
    <property type="entry name" value="Creatin/AminoP/Spt16_N"/>
</dbReference>
<dbReference type="InterPro" id="IPR050422">
    <property type="entry name" value="X-Pro_aminopeptidase_P"/>
</dbReference>
<keyword evidence="3 8" id="KW-0378">Hydrolase</keyword>
<dbReference type="InterPro" id="IPR000587">
    <property type="entry name" value="Creatinase_N"/>
</dbReference>
<dbReference type="FunFam" id="3.90.230.10:FF:000009">
    <property type="entry name" value="xaa-Pro aminopeptidase 2"/>
    <property type="match status" value="1"/>
</dbReference>
<comment type="similarity">
    <text evidence="1">Belongs to the peptidase M24B family.</text>
</comment>
<protein>
    <submittedName>
        <fullName evidence="8">Xaa-Pro aminopeptidase</fullName>
        <ecNumber evidence="8">3.4.11.9</ecNumber>
    </submittedName>
</protein>
<evidence type="ECO:0000259" key="5">
    <source>
        <dbReference type="Pfam" id="PF01321"/>
    </source>
</evidence>
<evidence type="ECO:0000256" key="1">
    <source>
        <dbReference type="ARBA" id="ARBA00008766"/>
    </source>
</evidence>
<evidence type="ECO:0000313" key="7">
    <source>
        <dbReference type="EMBL" id="AMD84465.1"/>
    </source>
</evidence>
<reference evidence="8 10" key="2">
    <citation type="submission" date="2017-06" db="EMBL/GenBank/DDBJ databases">
        <authorList>
            <consortium name="Pathogen Informatics"/>
        </authorList>
    </citation>
    <scope>NUCLEOTIDE SEQUENCE [LARGE SCALE GENOMIC DNA]</scope>
    <source>
        <strain evidence="8 10">NCTC12947</strain>
    </source>
</reference>
<dbReference type="EMBL" id="CP014227">
    <property type="protein sequence ID" value="AMD84465.1"/>
    <property type="molecule type" value="Genomic_DNA"/>
</dbReference>
<keyword evidence="8" id="KW-0645">Protease</keyword>
<dbReference type="EMBL" id="LT906449">
    <property type="protein sequence ID" value="SNV10352.1"/>
    <property type="molecule type" value="Genomic_DNA"/>
</dbReference>
<dbReference type="Gene3D" id="3.90.230.10">
    <property type="entry name" value="Creatinase/methionine aminopeptidase superfamily"/>
    <property type="match status" value="1"/>
</dbReference>
<sequence length="589" mass="65100">MNTPEKLRALRAQMASEGVDAFVVFSADPHLSEYLPKEWQERAWLSGFTGSAGFVVVTKDKAGLWTDSRYFVQAAIELKDSGITLFKDGLEDTPSYTQWLSSELPAGATVAVNALATSHALYTQLESELSNKGIKLVHKPLLDKVWTARERNPLHTIFVHPDKWAGQSVVSKLAAIRAKMQAAETDLHIITALDDVAWTLNLRGSDVECNPVFVGYIALGLDEATLFVDKAKLTPEVEQHLQAAGVKVAAYEDFFPYLATLKAHNILLAPNANQAIFGALEAHNKITVAAAPGNLMKAVKNETELEGFRTVMQRDGVAMVKFLYWLTHQVGKEPMTEYSIGEKLRGFREEGKNFVGESFGSIVGYKGNGAIVHYSAPKEGSAEVFAEGSILVDSGGQYLEGTTDITRTIPLGKVSDAFLRDSTLVLKGLIQLAMVQFPRGTRGVQLDAFARMALWKEAKDYGHGTGHGVGSFMNVHEGPQNIRKEMNPQVLYAGMVCSDEPGCYIEGQYGIRHENLVAIKEVTSNDFGTFYNFETLTLCPFLPNSIKPELLTYQERQWLNDYHERCRTALLPDLDGEVKAWFLEITKPL</sequence>
<dbReference type="GO" id="GO:0070006">
    <property type="term" value="F:metalloaminopeptidase activity"/>
    <property type="evidence" value="ECO:0007669"/>
    <property type="project" value="InterPro"/>
</dbReference>
<dbReference type="InterPro" id="IPR000994">
    <property type="entry name" value="Pept_M24"/>
</dbReference>
<dbReference type="AlphaFoldDB" id="A0AAX2H085"/>
<dbReference type="Proteomes" id="UP000065822">
    <property type="component" value="Chromosome"/>
</dbReference>
<dbReference type="CDD" id="cd01085">
    <property type="entry name" value="APP"/>
    <property type="match status" value="1"/>
</dbReference>